<keyword evidence="2" id="KW-1185">Reference proteome</keyword>
<proteinExistence type="predicted"/>
<protein>
    <submittedName>
        <fullName evidence="1">Uncharacterized protein</fullName>
    </submittedName>
</protein>
<dbReference type="EMBL" id="KB201304">
    <property type="protein sequence ID" value="ESO97646.1"/>
    <property type="molecule type" value="Genomic_DNA"/>
</dbReference>
<dbReference type="KEGG" id="lgi:LOTGIDRAFT_104411"/>
<feature type="non-terminal residue" evidence="1">
    <location>
        <position position="1"/>
    </location>
</feature>
<dbReference type="AlphaFoldDB" id="V4AUZ6"/>
<sequence>LLSIYSTTLLTTIPLSVFYTFNFQLSTPPPNHGTILNLFHNTANHYTPLNILYSQLSTPPPNHGTIINLYHNTANHYTSFHILYFQLSTPHSTTQLTTIPLSIFYTFNFLLLHETSALLSIYTTTQLTTIPSPYSILSTFYSSTKPRHYYQYIPQHS</sequence>
<evidence type="ECO:0000313" key="2">
    <source>
        <dbReference type="Proteomes" id="UP000030746"/>
    </source>
</evidence>
<dbReference type="GeneID" id="20229859"/>
<dbReference type="RefSeq" id="XP_009051503.1">
    <property type="nucleotide sequence ID" value="XM_009053255.1"/>
</dbReference>
<organism evidence="1 2">
    <name type="scientific">Lottia gigantea</name>
    <name type="common">Giant owl limpet</name>
    <dbReference type="NCBI Taxonomy" id="225164"/>
    <lineage>
        <taxon>Eukaryota</taxon>
        <taxon>Metazoa</taxon>
        <taxon>Spiralia</taxon>
        <taxon>Lophotrochozoa</taxon>
        <taxon>Mollusca</taxon>
        <taxon>Gastropoda</taxon>
        <taxon>Patellogastropoda</taxon>
        <taxon>Lottioidea</taxon>
        <taxon>Lottiidae</taxon>
        <taxon>Lottia</taxon>
    </lineage>
</organism>
<name>V4AUZ6_LOTGI</name>
<dbReference type="Proteomes" id="UP000030746">
    <property type="component" value="Unassembled WGS sequence"/>
</dbReference>
<dbReference type="HOGENOM" id="CLU_1682303_0_0_1"/>
<dbReference type="CTD" id="20229859"/>
<gene>
    <name evidence="1" type="ORF">LOTGIDRAFT_104411</name>
</gene>
<evidence type="ECO:0000313" key="1">
    <source>
        <dbReference type="EMBL" id="ESO97646.1"/>
    </source>
</evidence>
<reference evidence="1 2" key="1">
    <citation type="journal article" date="2013" name="Nature">
        <title>Insights into bilaterian evolution from three spiralian genomes.</title>
        <authorList>
            <person name="Simakov O."/>
            <person name="Marletaz F."/>
            <person name="Cho S.J."/>
            <person name="Edsinger-Gonzales E."/>
            <person name="Havlak P."/>
            <person name="Hellsten U."/>
            <person name="Kuo D.H."/>
            <person name="Larsson T."/>
            <person name="Lv J."/>
            <person name="Arendt D."/>
            <person name="Savage R."/>
            <person name="Osoegawa K."/>
            <person name="de Jong P."/>
            <person name="Grimwood J."/>
            <person name="Chapman J.A."/>
            <person name="Shapiro H."/>
            <person name="Aerts A."/>
            <person name="Otillar R.P."/>
            <person name="Terry A.Y."/>
            <person name="Boore J.L."/>
            <person name="Grigoriev I.V."/>
            <person name="Lindberg D.R."/>
            <person name="Seaver E.C."/>
            <person name="Weisblat D.A."/>
            <person name="Putnam N.H."/>
            <person name="Rokhsar D.S."/>
        </authorList>
    </citation>
    <scope>NUCLEOTIDE SEQUENCE [LARGE SCALE GENOMIC DNA]</scope>
</reference>
<accession>V4AUZ6</accession>